<gene>
    <name evidence="2" type="ORF">NSPWAT_0917</name>
</gene>
<evidence type="ECO:0000313" key="3">
    <source>
        <dbReference type="Proteomes" id="UP001157733"/>
    </source>
</evidence>
<reference evidence="2 3" key="1">
    <citation type="submission" date="2022-09" db="EMBL/GenBank/DDBJ databases">
        <authorList>
            <person name="Kop L."/>
        </authorList>
    </citation>
    <scope>NUCLEOTIDE SEQUENCE [LARGE SCALE GENOMIC DNA]</scope>
    <source>
        <strain evidence="2 3">347</strain>
    </source>
</reference>
<dbReference type="Proteomes" id="UP001157733">
    <property type="component" value="Chromosome"/>
</dbReference>
<feature type="transmembrane region" description="Helical" evidence="1">
    <location>
        <begin position="21"/>
        <end position="40"/>
    </location>
</feature>
<evidence type="ECO:0000256" key="1">
    <source>
        <dbReference type="SAM" id="Phobius"/>
    </source>
</evidence>
<name>A0ABM9HCF6_9BACT</name>
<evidence type="ECO:0000313" key="2">
    <source>
        <dbReference type="EMBL" id="CAI2717776.1"/>
    </source>
</evidence>
<evidence type="ECO:0008006" key="4">
    <source>
        <dbReference type="Google" id="ProtNLM"/>
    </source>
</evidence>
<keyword evidence="1" id="KW-1133">Transmembrane helix</keyword>
<feature type="transmembrane region" description="Helical" evidence="1">
    <location>
        <begin position="46"/>
        <end position="67"/>
    </location>
</feature>
<protein>
    <recommendedName>
        <fullName evidence="4">DUF202 domain-containing protein</fullName>
    </recommendedName>
</protein>
<organism evidence="2 3">
    <name type="scientific">Nitrospina watsonii</name>
    <dbReference type="NCBI Taxonomy" id="1323948"/>
    <lineage>
        <taxon>Bacteria</taxon>
        <taxon>Pseudomonadati</taxon>
        <taxon>Nitrospinota/Tectimicrobiota group</taxon>
        <taxon>Nitrospinota</taxon>
        <taxon>Nitrospinia</taxon>
        <taxon>Nitrospinales</taxon>
        <taxon>Nitrospinaceae</taxon>
        <taxon>Nitrospina</taxon>
    </lineage>
</organism>
<dbReference type="RefSeq" id="WP_282010695.1">
    <property type="nucleotide sequence ID" value="NZ_OX336137.1"/>
</dbReference>
<accession>A0ABM9HCF6</accession>
<dbReference type="EMBL" id="OX336137">
    <property type="protein sequence ID" value="CAI2717776.1"/>
    <property type="molecule type" value="Genomic_DNA"/>
</dbReference>
<proteinExistence type="predicted"/>
<sequence length="104" mass="11969">MFNRPHQPRDLFTEGYNSLQRSVLIFGAALITLAVLIFLYPALLGILFATLILMVGAMALIGGYRLYRFKKHIEKVEKEEEPFAATIKTEGPHYRHRSFTMIVR</sequence>
<keyword evidence="1" id="KW-0472">Membrane</keyword>
<keyword evidence="3" id="KW-1185">Reference proteome</keyword>
<keyword evidence="1" id="KW-0812">Transmembrane</keyword>